<evidence type="ECO:0000256" key="1">
    <source>
        <dbReference type="SAM" id="MobiDB-lite"/>
    </source>
</evidence>
<dbReference type="EMBL" id="CAJHCP010000002">
    <property type="protein sequence ID" value="CAD6516936.1"/>
    <property type="molecule type" value="Genomic_DNA"/>
</dbReference>
<feature type="chain" id="PRO_5045078171" evidence="2">
    <location>
        <begin position="24"/>
        <end position="92"/>
    </location>
</feature>
<name>A0ABM8NCI2_9BURK</name>
<comment type="caution">
    <text evidence="3">The sequence shown here is derived from an EMBL/GenBank/DDBJ whole genome shotgun (WGS) entry which is preliminary data.</text>
</comment>
<evidence type="ECO:0000256" key="2">
    <source>
        <dbReference type="SAM" id="SignalP"/>
    </source>
</evidence>
<feature type="region of interest" description="Disordered" evidence="1">
    <location>
        <begin position="26"/>
        <end position="92"/>
    </location>
</feature>
<evidence type="ECO:0000313" key="4">
    <source>
        <dbReference type="Proteomes" id="UP000598032"/>
    </source>
</evidence>
<feature type="compositionally biased region" description="Gly residues" evidence="1">
    <location>
        <begin position="26"/>
        <end position="42"/>
    </location>
</feature>
<proteinExistence type="predicted"/>
<reference evidence="3 4" key="1">
    <citation type="submission" date="2020-10" db="EMBL/GenBank/DDBJ databases">
        <authorList>
            <person name="Peeters C."/>
        </authorList>
    </citation>
    <scope>NUCLEOTIDE SEQUENCE [LARGE SCALE GENOMIC DNA]</scope>
    <source>
        <strain evidence="3 4">LMG 28140</strain>
    </source>
</reference>
<evidence type="ECO:0000313" key="3">
    <source>
        <dbReference type="EMBL" id="CAD6516936.1"/>
    </source>
</evidence>
<sequence length="92" mass="8701">MKAIEKAAMAAALLLTMAASAFAQGTGGAGNAAVGGGSGGTTQGATKERPNMGGATSNTDLKSTNSHNAPTHMPQSASHGKGASDTAASGAQ</sequence>
<accession>A0ABM8NCI2</accession>
<feature type="signal peptide" evidence="2">
    <location>
        <begin position="1"/>
        <end position="23"/>
    </location>
</feature>
<gene>
    <name evidence="3" type="ORF">LMG28140_00863</name>
</gene>
<feature type="compositionally biased region" description="Polar residues" evidence="1">
    <location>
        <begin position="54"/>
        <end position="78"/>
    </location>
</feature>
<keyword evidence="2" id="KW-0732">Signal</keyword>
<protein>
    <submittedName>
        <fullName evidence="3">Uncharacterized protein</fullName>
    </submittedName>
</protein>
<organism evidence="3 4">
    <name type="scientific">Paraburkholderia metrosideri</name>
    <dbReference type="NCBI Taxonomy" id="580937"/>
    <lineage>
        <taxon>Bacteria</taxon>
        <taxon>Pseudomonadati</taxon>
        <taxon>Pseudomonadota</taxon>
        <taxon>Betaproteobacteria</taxon>
        <taxon>Burkholderiales</taxon>
        <taxon>Burkholderiaceae</taxon>
        <taxon>Paraburkholderia</taxon>
    </lineage>
</organism>
<dbReference type="Proteomes" id="UP000598032">
    <property type="component" value="Unassembled WGS sequence"/>
</dbReference>
<keyword evidence="4" id="KW-1185">Reference proteome</keyword>